<dbReference type="SUPFAM" id="SSF111337">
    <property type="entry name" value="QueA-like"/>
    <property type="match status" value="1"/>
</dbReference>
<comment type="caution">
    <text evidence="5">The sequence shown here is derived from an EMBL/GenBank/DDBJ whole genome shotgun (WGS) entry which is preliminary data.</text>
</comment>
<gene>
    <name evidence="5" type="ORF">E6H04_11310</name>
</gene>
<keyword evidence="2" id="KW-0808">Transferase</keyword>
<evidence type="ECO:0000256" key="1">
    <source>
        <dbReference type="ARBA" id="ARBA00022490"/>
    </source>
</evidence>
<evidence type="ECO:0000256" key="2">
    <source>
        <dbReference type="ARBA" id="ARBA00022679"/>
    </source>
</evidence>
<dbReference type="InterPro" id="IPR042118">
    <property type="entry name" value="QueA_dom1"/>
</dbReference>
<reference evidence="5 6" key="1">
    <citation type="journal article" date="2019" name="Nat. Microbiol.">
        <title>Mediterranean grassland soil C-N compound turnover is dependent on rainfall and depth, and is mediated by genomically divergent microorganisms.</title>
        <authorList>
            <person name="Diamond S."/>
            <person name="Andeer P.F."/>
            <person name="Li Z."/>
            <person name="Crits-Christoph A."/>
            <person name="Burstein D."/>
            <person name="Anantharaman K."/>
            <person name="Lane K.R."/>
            <person name="Thomas B.C."/>
            <person name="Pan C."/>
            <person name="Northen T.R."/>
            <person name="Banfield J.F."/>
        </authorList>
    </citation>
    <scope>NUCLEOTIDE SEQUENCE [LARGE SCALE GENOMIC DNA]</scope>
    <source>
        <strain evidence="5">NP_7</strain>
    </source>
</reference>
<evidence type="ECO:0000256" key="4">
    <source>
        <dbReference type="ARBA" id="ARBA00022785"/>
    </source>
</evidence>
<dbReference type="EMBL" id="VBAO01000321">
    <property type="protein sequence ID" value="TMI79021.1"/>
    <property type="molecule type" value="Genomic_DNA"/>
</dbReference>
<dbReference type="GO" id="GO:0008616">
    <property type="term" value="P:tRNA queuosine(34) biosynthetic process"/>
    <property type="evidence" value="ECO:0007669"/>
    <property type="project" value="UniProtKB-KW"/>
</dbReference>
<name>A0A537J647_9BACT</name>
<sequence>MHLSDFDFDLPPELIAQSPARPRDSARLMVL</sequence>
<dbReference type="Gene3D" id="3.40.1780.10">
    <property type="entry name" value="QueA-like"/>
    <property type="match status" value="1"/>
</dbReference>
<dbReference type="InterPro" id="IPR003699">
    <property type="entry name" value="QueA"/>
</dbReference>
<evidence type="ECO:0000313" key="5">
    <source>
        <dbReference type="EMBL" id="TMI79021.1"/>
    </source>
</evidence>
<keyword evidence="4" id="KW-0671">Queuosine biosynthesis</keyword>
<dbReference type="InterPro" id="IPR036100">
    <property type="entry name" value="QueA_sf"/>
</dbReference>
<keyword evidence="1" id="KW-0963">Cytoplasm</keyword>
<keyword evidence="3" id="KW-0949">S-adenosyl-L-methionine</keyword>
<protein>
    <recommendedName>
        <fullName evidence="7">tRNA preQ1(34) S-adenosylmethionine ribosyltransferase-isomerase QueA</fullName>
    </recommendedName>
</protein>
<dbReference type="AlphaFoldDB" id="A0A537J647"/>
<proteinExistence type="predicted"/>
<feature type="non-terminal residue" evidence="5">
    <location>
        <position position="31"/>
    </location>
</feature>
<evidence type="ECO:0000256" key="3">
    <source>
        <dbReference type="ARBA" id="ARBA00022691"/>
    </source>
</evidence>
<accession>A0A537J647</accession>
<dbReference type="GO" id="GO:0016740">
    <property type="term" value="F:transferase activity"/>
    <property type="evidence" value="ECO:0007669"/>
    <property type="project" value="UniProtKB-KW"/>
</dbReference>
<evidence type="ECO:0000313" key="6">
    <source>
        <dbReference type="Proteomes" id="UP000320048"/>
    </source>
</evidence>
<dbReference type="Pfam" id="PF02547">
    <property type="entry name" value="Queuosine_synth"/>
    <property type="match status" value="1"/>
</dbReference>
<evidence type="ECO:0008006" key="7">
    <source>
        <dbReference type="Google" id="ProtNLM"/>
    </source>
</evidence>
<dbReference type="GO" id="GO:0016853">
    <property type="term" value="F:isomerase activity"/>
    <property type="evidence" value="ECO:0007669"/>
    <property type="project" value="InterPro"/>
</dbReference>
<dbReference type="Proteomes" id="UP000320048">
    <property type="component" value="Unassembled WGS sequence"/>
</dbReference>
<organism evidence="5 6">
    <name type="scientific">Candidatus Segetimicrobium genomatis</name>
    <dbReference type="NCBI Taxonomy" id="2569760"/>
    <lineage>
        <taxon>Bacteria</taxon>
        <taxon>Bacillati</taxon>
        <taxon>Candidatus Sysuimicrobiota</taxon>
        <taxon>Candidatus Sysuimicrobiia</taxon>
        <taxon>Candidatus Sysuimicrobiales</taxon>
        <taxon>Candidatus Segetimicrobiaceae</taxon>
        <taxon>Candidatus Segetimicrobium</taxon>
    </lineage>
</organism>